<reference evidence="5" key="1">
    <citation type="submission" date="2007-06" db="EMBL/GenBank/DDBJ databases">
        <title>Complete sequence of Marinomonas sp. MWYL1.</title>
        <authorList>
            <consortium name="US DOE Joint Genome Institute"/>
            <person name="Copeland A."/>
            <person name="Lucas S."/>
            <person name="Lapidus A."/>
            <person name="Barry K."/>
            <person name="Glavina del Rio T."/>
            <person name="Dalin E."/>
            <person name="Tice H."/>
            <person name="Pitluck S."/>
            <person name="Kiss H."/>
            <person name="Brettin T."/>
            <person name="Bruce D."/>
            <person name="Detter J.C."/>
            <person name="Han C."/>
            <person name="Schmutz J."/>
            <person name="Larimer F."/>
            <person name="Land M."/>
            <person name="Hauser L."/>
            <person name="Kyrpides N."/>
            <person name="Kim E."/>
            <person name="Johnston A.W.B."/>
            <person name="Todd J.D."/>
            <person name="Rogers R."/>
            <person name="Wexler M."/>
            <person name="Bond P.L."/>
            <person name="Li Y."/>
            <person name="Richardson P."/>
        </authorList>
    </citation>
    <scope>NUCLEOTIDE SEQUENCE [LARGE SCALE GENOMIC DNA]</scope>
    <source>
        <strain evidence="5">MWYL1</strain>
    </source>
</reference>
<protein>
    <submittedName>
        <fullName evidence="5">Tetratricopeptide TPR_2 repeat protein</fullName>
    </submittedName>
</protein>
<dbReference type="Pfam" id="PF13432">
    <property type="entry name" value="TPR_16"/>
    <property type="match status" value="1"/>
</dbReference>
<evidence type="ECO:0000256" key="1">
    <source>
        <dbReference type="ARBA" id="ARBA00004922"/>
    </source>
</evidence>
<dbReference type="KEGG" id="mmw:Mmwyl1_0312"/>
<dbReference type="PROSITE" id="PS51257">
    <property type="entry name" value="PROKAR_LIPOPROTEIN"/>
    <property type="match status" value="1"/>
</dbReference>
<organism evidence="5">
    <name type="scientific">Marinomonas sp. (strain MWYL1)</name>
    <dbReference type="NCBI Taxonomy" id="400668"/>
    <lineage>
        <taxon>Bacteria</taxon>
        <taxon>Pseudomonadati</taxon>
        <taxon>Pseudomonadota</taxon>
        <taxon>Gammaproteobacteria</taxon>
        <taxon>Oceanospirillales</taxon>
        <taxon>Oceanospirillaceae</taxon>
        <taxon>Marinomonas</taxon>
    </lineage>
</organism>
<dbReference type="InterPro" id="IPR051939">
    <property type="entry name" value="Glycosyltr_41/O-GlcNAc_trsf"/>
</dbReference>
<comment type="pathway">
    <text evidence="1">Protein modification; protein glycosylation.</text>
</comment>
<dbReference type="InterPro" id="IPR011990">
    <property type="entry name" value="TPR-like_helical_dom_sf"/>
</dbReference>
<dbReference type="AlphaFoldDB" id="A6VS24"/>
<dbReference type="GO" id="GO:0016757">
    <property type="term" value="F:glycosyltransferase activity"/>
    <property type="evidence" value="ECO:0007669"/>
    <property type="project" value="UniProtKB-KW"/>
</dbReference>
<accession>A6VS24</accession>
<dbReference type="STRING" id="400668.Mmwyl1_0312"/>
<evidence type="ECO:0000256" key="2">
    <source>
        <dbReference type="ARBA" id="ARBA00022676"/>
    </source>
</evidence>
<dbReference type="PROSITE" id="PS50005">
    <property type="entry name" value="TPR"/>
    <property type="match status" value="2"/>
</dbReference>
<dbReference type="PANTHER" id="PTHR44835">
    <property type="entry name" value="UDP-N-ACETYLGLUCOSAMINE--PEPTIDE N-ACETYLGLUCOSAMINYLTRANSFERASE SPINDLY-RELATED"/>
    <property type="match status" value="1"/>
</dbReference>
<dbReference type="SMART" id="SM00028">
    <property type="entry name" value="TPR"/>
    <property type="match status" value="3"/>
</dbReference>
<evidence type="ECO:0000313" key="5">
    <source>
        <dbReference type="EMBL" id="ABR69253.1"/>
    </source>
</evidence>
<dbReference type="Gene3D" id="1.25.40.10">
    <property type="entry name" value="Tetratricopeptide repeat domain"/>
    <property type="match status" value="1"/>
</dbReference>
<sequence>MNIVKGMIGSTRGFYLLLVCFVVLLGGCSTQVTKSGSQISESKTVETDTAEEALKLAHLLRNNGRYQAAYEVYEKMDEKGQLEGPFVLEYASLSASILPASEAIALYKRAQDELGKEVSNSQQQAICVGLGRAYLELAQLNKAKEQFQCALEASPKSVMALNGLGVIASMNGDVSTAQENLQDALDIAPSNEIVLNNLALSWLSSGEFQKAISLLKTKQSSQNISTRLNLALAYVLIDREDMARELLLKNISRNKTETILDSYVTSKYRIKNGSDISAEILAFTNSPFSLKSE</sequence>
<keyword evidence="3" id="KW-0808">Transferase</keyword>
<dbReference type="PANTHER" id="PTHR44835:SF1">
    <property type="entry name" value="PROTEIN O-GLCNAC TRANSFERASE"/>
    <property type="match status" value="1"/>
</dbReference>
<feature type="repeat" description="TPR" evidence="4">
    <location>
        <begin position="158"/>
        <end position="191"/>
    </location>
</feature>
<dbReference type="eggNOG" id="COG0457">
    <property type="taxonomic scope" value="Bacteria"/>
</dbReference>
<keyword evidence="2" id="KW-0328">Glycosyltransferase</keyword>
<proteinExistence type="predicted"/>
<dbReference type="EMBL" id="CP000749">
    <property type="protein sequence ID" value="ABR69253.1"/>
    <property type="molecule type" value="Genomic_DNA"/>
</dbReference>
<evidence type="ECO:0000256" key="3">
    <source>
        <dbReference type="ARBA" id="ARBA00022679"/>
    </source>
</evidence>
<dbReference type="Pfam" id="PF13176">
    <property type="entry name" value="TPR_7"/>
    <property type="match status" value="1"/>
</dbReference>
<gene>
    <name evidence="5" type="ordered locus">Mmwyl1_0312</name>
</gene>
<dbReference type="SUPFAM" id="SSF48452">
    <property type="entry name" value="TPR-like"/>
    <property type="match status" value="1"/>
</dbReference>
<keyword evidence="4" id="KW-0802">TPR repeat</keyword>
<feature type="repeat" description="TPR" evidence="4">
    <location>
        <begin position="124"/>
        <end position="157"/>
    </location>
</feature>
<dbReference type="HOGENOM" id="CLU_982566_0_0_6"/>
<name>A6VS24_MARMS</name>
<evidence type="ECO:0000256" key="4">
    <source>
        <dbReference type="PROSITE-ProRule" id="PRU00339"/>
    </source>
</evidence>
<dbReference type="InterPro" id="IPR019734">
    <property type="entry name" value="TPR_rpt"/>
</dbReference>